<dbReference type="EMBL" id="JARIHO010000010">
    <property type="protein sequence ID" value="KAJ7354187.1"/>
    <property type="molecule type" value="Genomic_DNA"/>
</dbReference>
<protein>
    <recommendedName>
        <fullName evidence="3">F-box domain-containing protein</fullName>
    </recommendedName>
</protein>
<evidence type="ECO:0000313" key="2">
    <source>
        <dbReference type="Proteomes" id="UP001218218"/>
    </source>
</evidence>
<reference evidence="1" key="1">
    <citation type="submission" date="2023-03" db="EMBL/GenBank/DDBJ databases">
        <title>Massive genome expansion in bonnet fungi (Mycena s.s.) driven by repeated elements and novel gene families across ecological guilds.</title>
        <authorList>
            <consortium name="Lawrence Berkeley National Laboratory"/>
            <person name="Harder C.B."/>
            <person name="Miyauchi S."/>
            <person name="Viragh M."/>
            <person name="Kuo A."/>
            <person name="Thoen E."/>
            <person name="Andreopoulos B."/>
            <person name="Lu D."/>
            <person name="Skrede I."/>
            <person name="Drula E."/>
            <person name="Henrissat B."/>
            <person name="Morin E."/>
            <person name="Kohler A."/>
            <person name="Barry K."/>
            <person name="LaButti K."/>
            <person name="Morin E."/>
            <person name="Salamov A."/>
            <person name="Lipzen A."/>
            <person name="Mereny Z."/>
            <person name="Hegedus B."/>
            <person name="Baldrian P."/>
            <person name="Stursova M."/>
            <person name="Weitz H."/>
            <person name="Taylor A."/>
            <person name="Grigoriev I.V."/>
            <person name="Nagy L.G."/>
            <person name="Martin F."/>
            <person name="Kauserud H."/>
        </authorList>
    </citation>
    <scope>NUCLEOTIDE SEQUENCE</scope>
    <source>
        <strain evidence="1">CBHHK002</strain>
    </source>
</reference>
<proteinExistence type="predicted"/>
<gene>
    <name evidence="1" type="ORF">DFH08DRAFT_955593</name>
</gene>
<sequence length="388" mass="43134">MNSLPPELIRAIVEEIDDVESWKMCALVATIFREHAQRSLLWSLNLGGDEAKSSTATWSLLQESPHLARYFKRLLYIPPSEEVSLEELHALCAVLDRLSNVRQCYFIGDPDLENICSWSDIPPQLAIASVKFIRRQTRLQELHIVSIGGLPSDTLIQFFGVAPTLSLLQTTVDITTTVGDPPSPVDSVVQNLCLLASSDMSVVLLTAQFLPHLTGIRKLWVQPDVEKSDERISTFAQNLDHLSLECKVKPSSVIPPLPQLPFLQSAELSLDFDDRDEPWFVGHLAAILTAASDALKEICITYDPFPSSLLNHSSTPETMAAVECAIVGSAFSPRIRWRVDVDALSEAEEFLSGFIASLRDGMPKLHEQGRLIIERYSADDGFGNWTLR</sequence>
<organism evidence="1 2">
    <name type="scientific">Mycena albidolilacea</name>
    <dbReference type="NCBI Taxonomy" id="1033008"/>
    <lineage>
        <taxon>Eukaryota</taxon>
        <taxon>Fungi</taxon>
        <taxon>Dikarya</taxon>
        <taxon>Basidiomycota</taxon>
        <taxon>Agaricomycotina</taxon>
        <taxon>Agaricomycetes</taxon>
        <taxon>Agaricomycetidae</taxon>
        <taxon>Agaricales</taxon>
        <taxon>Marasmiineae</taxon>
        <taxon>Mycenaceae</taxon>
        <taxon>Mycena</taxon>
    </lineage>
</organism>
<evidence type="ECO:0008006" key="3">
    <source>
        <dbReference type="Google" id="ProtNLM"/>
    </source>
</evidence>
<dbReference type="Proteomes" id="UP001218218">
    <property type="component" value="Unassembled WGS sequence"/>
</dbReference>
<dbReference type="AlphaFoldDB" id="A0AAD7ABY5"/>
<evidence type="ECO:0000313" key="1">
    <source>
        <dbReference type="EMBL" id="KAJ7354187.1"/>
    </source>
</evidence>
<keyword evidence="2" id="KW-1185">Reference proteome</keyword>
<accession>A0AAD7ABY5</accession>
<comment type="caution">
    <text evidence="1">The sequence shown here is derived from an EMBL/GenBank/DDBJ whole genome shotgun (WGS) entry which is preliminary data.</text>
</comment>
<name>A0AAD7ABY5_9AGAR</name>